<evidence type="ECO:0000313" key="8">
    <source>
        <dbReference type="Proteomes" id="UP001366085"/>
    </source>
</evidence>
<keyword evidence="2 5" id="KW-0812">Transmembrane</keyword>
<evidence type="ECO:0000256" key="3">
    <source>
        <dbReference type="ARBA" id="ARBA00022989"/>
    </source>
</evidence>
<keyword evidence="4 5" id="KW-0472">Membrane</keyword>
<feature type="transmembrane region" description="Helical" evidence="5">
    <location>
        <begin position="275"/>
        <end position="293"/>
    </location>
</feature>
<comment type="caution">
    <text evidence="7">The sequence shown here is derived from an EMBL/GenBank/DDBJ whole genome shotgun (WGS) entry which is preliminary data.</text>
</comment>
<feature type="transmembrane region" description="Helical" evidence="5">
    <location>
        <begin position="195"/>
        <end position="218"/>
    </location>
</feature>
<feature type="transmembrane region" description="Helical" evidence="5">
    <location>
        <begin position="24"/>
        <end position="44"/>
    </location>
</feature>
<dbReference type="InterPro" id="IPR007016">
    <property type="entry name" value="O-antigen_ligase-rel_domated"/>
</dbReference>
<evidence type="ECO:0000259" key="6">
    <source>
        <dbReference type="Pfam" id="PF04932"/>
    </source>
</evidence>
<feature type="transmembrane region" description="Helical" evidence="5">
    <location>
        <begin position="363"/>
        <end position="384"/>
    </location>
</feature>
<dbReference type="InterPro" id="IPR051533">
    <property type="entry name" value="WaaL-like"/>
</dbReference>
<feature type="transmembrane region" description="Helical" evidence="5">
    <location>
        <begin position="84"/>
        <end position="104"/>
    </location>
</feature>
<evidence type="ECO:0000256" key="1">
    <source>
        <dbReference type="ARBA" id="ARBA00004141"/>
    </source>
</evidence>
<proteinExistence type="predicted"/>
<dbReference type="Proteomes" id="UP001366085">
    <property type="component" value="Unassembled WGS sequence"/>
</dbReference>
<gene>
    <name evidence="7" type="ORF">WDU93_05335</name>
</gene>
<dbReference type="RefSeq" id="WP_337318332.1">
    <property type="nucleotide sequence ID" value="NZ_JBBDGN010000003.1"/>
</dbReference>
<keyword evidence="3 5" id="KW-1133">Transmembrane helix</keyword>
<keyword evidence="8" id="KW-1185">Reference proteome</keyword>
<feature type="transmembrane region" description="Helical" evidence="5">
    <location>
        <begin position="225"/>
        <end position="241"/>
    </location>
</feature>
<dbReference type="EMBL" id="JBBDGN010000003">
    <property type="protein sequence ID" value="MEJ1091111.1"/>
    <property type="molecule type" value="Genomic_DNA"/>
</dbReference>
<dbReference type="GO" id="GO:0016874">
    <property type="term" value="F:ligase activity"/>
    <property type="evidence" value="ECO:0007669"/>
    <property type="project" value="UniProtKB-KW"/>
</dbReference>
<evidence type="ECO:0000313" key="7">
    <source>
        <dbReference type="EMBL" id="MEJ1091111.1"/>
    </source>
</evidence>
<organism evidence="7 8">
    <name type="scientific">Microbacterium istanbulense</name>
    <dbReference type="NCBI Taxonomy" id="3122049"/>
    <lineage>
        <taxon>Bacteria</taxon>
        <taxon>Bacillati</taxon>
        <taxon>Actinomycetota</taxon>
        <taxon>Actinomycetes</taxon>
        <taxon>Micrococcales</taxon>
        <taxon>Microbacteriaceae</taxon>
        <taxon>Microbacterium</taxon>
    </lineage>
</organism>
<dbReference type="PANTHER" id="PTHR37422:SF23">
    <property type="entry name" value="TEICHURONIC ACID BIOSYNTHESIS PROTEIN TUAE"/>
    <property type="match status" value="1"/>
</dbReference>
<sequence>MAQYTKHPAAPLPAAPARETTGHLMVRGLGIIALFCVFAHTAVYNLVGPIGAGIVTLVVTAAMLAVWIPAIAHQRPTRFPWRRLPWTALGYAALALISLLWSRWPAATATTWPVLLAVTVTALFVASMLTWQEIIRALSTVMKFILALSLAIELWVALVLQHPLLPNFLEVPDEIDPHLYWVRGNLFDGGRIQGIVGNAHTLAMMCLFALIVFGVLFVARARRRGALLVWAALALVLLVKAASATVYLSALVVLVVLTAALLARAATSPRKRRNVYIGFGAVALVGVVAAWVLRDALLDVLGKGSDLTGRIEIWNAVWARAAERPVFGNGFSSPWVPWDPTFDGWILNHGITVFHAHNMWLDVFLQLGVVGVILMAIAWLALLWRSWFFAVDRPRWDLDAQRPYSAIALAPVLLVAVLLIEGLAESAPIMLWGWLLLVMLSFKIKSVPLVGVGLSERTPLISHGAKARQVP</sequence>
<keyword evidence="7" id="KW-0436">Ligase</keyword>
<feature type="transmembrane region" description="Helical" evidence="5">
    <location>
        <begin position="404"/>
        <end position="423"/>
    </location>
</feature>
<feature type="domain" description="O-antigen ligase-related" evidence="6">
    <location>
        <begin position="250"/>
        <end position="375"/>
    </location>
</feature>
<protein>
    <submittedName>
        <fullName evidence="7">O-antigen ligase family protein</fullName>
    </submittedName>
</protein>
<accession>A0ABU8LJN0</accession>
<feature type="transmembrane region" description="Helical" evidence="5">
    <location>
        <begin position="247"/>
        <end position="263"/>
    </location>
</feature>
<name>A0ABU8LJN0_9MICO</name>
<dbReference type="Pfam" id="PF04932">
    <property type="entry name" value="Wzy_C"/>
    <property type="match status" value="1"/>
</dbReference>
<reference evidence="7 8" key="1">
    <citation type="submission" date="2024-02" db="EMBL/GenBank/DDBJ databases">
        <authorList>
            <person name="Saticioglu I.B."/>
        </authorList>
    </citation>
    <scope>NUCLEOTIDE SEQUENCE [LARGE SCALE GENOMIC DNA]</scope>
    <source>
        <strain evidence="7 8">Mu-43</strain>
    </source>
</reference>
<evidence type="ECO:0000256" key="2">
    <source>
        <dbReference type="ARBA" id="ARBA00022692"/>
    </source>
</evidence>
<feature type="transmembrane region" description="Helical" evidence="5">
    <location>
        <begin position="50"/>
        <end position="72"/>
    </location>
</feature>
<dbReference type="PANTHER" id="PTHR37422">
    <property type="entry name" value="TEICHURONIC ACID BIOSYNTHESIS PROTEIN TUAE"/>
    <property type="match status" value="1"/>
</dbReference>
<feature type="transmembrane region" description="Helical" evidence="5">
    <location>
        <begin position="110"/>
        <end position="129"/>
    </location>
</feature>
<comment type="subcellular location">
    <subcellularLocation>
        <location evidence="1">Membrane</location>
        <topology evidence="1">Multi-pass membrane protein</topology>
    </subcellularLocation>
</comment>
<feature type="transmembrane region" description="Helical" evidence="5">
    <location>
        <begin position="429"/>
        <end position="454"/>
    </location>
</feature>
<feature type="transmembrane region" description="Helical" evidence="5">
    <location>
        <begin position="141"/>
        <end position="160"/>
    </location>
</feature>
<evidence type="ECO:0000256" key="4">
    <source>
        <dbReference type="ARBA" id="ARBA00023136"/>
    </source>
</evidence>
<evidence type="ECO:0000256" key="5">
    <source>
        <dbReference type="SAM" id="Phobius"/>
    </source>
</evidence>